<evidence type="ECO:0000313" key="1">
    <source>
        <dbReference type="EMBL" id="KAF7301198.1"/>
    </source>
</evidence>
<comment type="caution">
    <text evidence="1">The sequence shown here is derived from an EMBL/GenBank/DDBJ whole genome shotgun (WGS) entry which is preliminary data.</text>
</comment>
<gene>
    <name evidence="1" type="ORF">MIND_00684500</name>
</gene>
<sequence length="551" mass="61767">MALEPQPPPYPKRPKLNHSNDLSFENLVSLAIHRDRLGDARKVLWRDKGEPIIYLSTLRQCLDHAVAGTARSATLGFTIRASFNLLLALIKARRIPKSLFVAFIVFQSDPPFRSQWFALVRHAIFGQDTFRFAAMLGTFAGLYKLLVNSFPIIFPPSPRDLDSPLSPESGLATPGLTRRAPRLSLSTQARLILRQQHGRRWHAAVAGAIAGGLALMWEKRSRRVMFAQQLFVRGLQGIYNDYSEHWGISIPHGASIVFALACGQIMYAFFLRPDTLPRSYVNWIQEASKASPDSFSYNRQVVQESIFDVNALEKVMARADVTPSNLVTLQSLRQQILSGDHSSIPRYLPCAGLHPMSDSCLAVGLTRFLEVAQWMLPIYAALHFVPTLALRWKLFRNNPSKVLSHATVGSLRSSAFLGAFVTICQAVWCIKHRLYERIMASPALRRVVPQKVTDALISRYTWWISGLSCGLALFFEDERRRGELAMYTLPKGLESLWIVARGRGLVGRTGNWGESLLAAVGAGMVMTIYQNDPEHLSGLVRRILYQFIGPN</sequence>
<accession>A0A8H6SKB4</accession>
<proteinExistence type="predicted"/>
<reference evidence="1" key="1">
    <citation type="submission" date="2020-05" db="EMBL/GenBank/DDBJ databases">
        <title>Mycena genomes resolve the evolution of fungal bioluminescence.</title>
        <authorList>
            <person name="Tsai I.J."/>
        </authorList>
    </citation>
    <scope>NUCLEOTIDE SEQUENCE</scope>
    <source>
        <strain evidence="1">171206Taipei</strain>
    </source>
</reference>
<dbReference type="AlphaFoldDB" id="A0A8H6SKB4"/>
<keyword evidence="2" id="KW-1185">Reference proteome</keyword>
<dbReference type="OrthoDB" id="291792at2759"/>
<dbReference type="EMBL" id="JACAZF010000006">
    <property type="protein sequence ID" value="KAF7301198.1"/>
    <property type="molecule type" value="Genomic_DNA"/>
</dbReference>
<protein>
    <recommendedName>
        <fullName evidence="3">Transmembrane protein 135 N-terminal domain-containing protein</fullName>
    </recommendedName>
</protein>
<organism evidence="1 2">
    <name type="scientific">Mycena indigotica</name>
    <dbReference type="NCBI Taxonomy" id="2126181"/>
    <lineage>
        <taxon>Eukaryota</taxon>
        <taxon>Fungi</taxon>
        <taxon>Dikarya</taxon>
        <taxon>Basidiomycota</taxon>
        <taxon>Agaricomycotina</taxon>
        <taxon>Agaricomycetes</taxon>
        <taxon>Agaricomycetidae</taxon>
        <taxon>Agaricales</taxon>
        <taxon>Marasmiineae</taxon>
        <taxon>Mycenaceae</taxon>
        <taxon>Mycena</taxon>
    </lineage>
</organism>
<dbReference type="PANTHER" id="PTHR12459">
    <property type="entry name" value="TRANSMEMBRANE PROTEIN 135-RELATED"/>
    <property type="match status" value="1"/>
</dbReference>
<evidence type="ECO:0000313" key="2">
    <source>
        <dbReference type="Proteomes" id="UP000636479"/>
    </source>
</evidence>
<evidence type="ECO:0008006" key="3">
    <source>
        <dbReference type="Google" id="ProtNLM"/>
    </source>
</evidence>
<dbReference type="InterPro" id="IPR026749">
    <property type="entry name" value="Tmem135"/>
</dbReference>
<dbReference type="GeneID" id="59346070"/>
<dbReference type="RefSeq" id="XP_037219198.1">
    <property type="nucleotide sequence ID" value="XM_037363554.1"/>
</dbReference>
<dbReference type="PANTHER" id="PTHR12459:SF6">
    <property type="entry name" value="GB|AAD46013.1"/>
    <property type="match status" value="1"/>
</dbReference>
<name>A0A8H6SKB4_9AGAR</name>
<dbReference type="Proteomes" id="UP000636479">
    <property type="component" value="Unassembled WGS sequence"/>
</dbReference>